<organism evidence="3 4">
    <name type="scientific">Rhinolophus ferrumequinum</name>
    <name type="common">Greater horseshoe bat</name>
    <dbReference type="NCBI Taxonomy" id="59479"/>
    <lineage>
        <taxon>Eukaryota</taxon>
        <taxon>Metazoa</taxon>
        <taxon>Chordata</taxon>
        <taxon>Craniata</taxon>
        <taxon>Vertebrata</taxon>
        <taxon>Euteleostomi</taxon>
        <taxon>Mammalia</taxon>
        <taxon>Eutheria</taxon>
        <taxon>Laurasiatheria</taxon>
        <taxon>Chiroptera</taxon>
        <taxon>Yinpterochiroptera</taxon>
        <taxon>Rhinolophoidea</taxon>
        <taxon>Rhinolophidae</taxon>
        <taxon>Rhinolophinae</taxon>
        <taxon>Rhinolophus</taxon>
    </lineage>
</organism>
<dbReference type="InterPro" id="IPR008197">
    <property type="entry name" value="WAP_dom"/>
</dbReference>
<reference evidence="4" key="3">
    <citation type="submission" date="2018-12" db="EMBL/GenBank/DDBJ databases">
        <title>G10K-VGP greater horseshoe bat female genome, primary haplotype.</title>
        <authorList>
            <person name="Teeling E."/>
            <person name="Myers G."/>
            <person name="Vernes S."/>
            <person name="Pippel M."/>
            <person name="Winkler S."/>
            <person name="Fedrigo O."/>
            <person name="Rhie A."/>
            <person name="Koren S."/>
            <person name="Phillippy A."/>
            <person name="Lewin H."/>
            <person name="Damas J."/>
            <person name="Howe K."/>
            <person name="Mountcastle J."/>
            <person name="Jarvis E.D."/>
        </authorList>
    </citation>
    <scope>NUCLEOTIDE SEQUENCE [LARGE SCALE GENOMIC DNA]</scope>
</reference>
<feature type="domain" description="BPTI/Kunitz inhibitor" evidence="2">
    <location>
        <begin position="96"/>
        <end position="146"/>
    </location>
</feature>
<dbReference type="PANTHER" id="PTHR46751:SF1">
    <property type="entry name" value="WAP FOUR-DISULFIDE CORE DOMAIN PROTEIN 6A"/>
    <property type="match status" value="1"/>
</dbReference>
<dbReference type="GeneTree" id="ENSGT00940000156753"/>
<keyword evidence="4" id="KW-1185">Reference proteome</keyword>
<dbReference type="Proteomes" id="UP000472240">
    <property type="component" value="Chromosome 23"/>
</dbReference>
<dbReference type="AlphaFoldDB" id="A0A671FTD2"/>
<evidence type="ECO:0000259" key="2">
    <source>
        <dbReference type="PROSITE" id="PS50279"/>
    </source>
</evidence>
<dbReference type="Ensembl" id="ENSRFET00010031502.1">
    <property type="protein sequence ID" value="ENSRFEP00010029021.1"/>
    <property type="gene ID" value="ENSRFEG00010019244.1"/>
</dbReference>
<dbReference type="PANTHER" id="PTHR46751">
    <property type="entry name" value="EPPIN"/>
    <property type="match status" value="1"/>
</dbReference>
<dbReference type="OMA" id="TRIPCRY"/>
<reference evidence="3" key="4">
    <citation type="submission" date="2025-08" db="UniProtKB">
        <authorList>
            <consortium name="Ensembl"/>
        </authorList>
    </citation>
    <scope>IDENTIFICATION</scope>
</reference>
<dbReference type="SUPFAM" id="SSF57362">
    <property type="entry name" value="BPTI-like"/>
    <property type="match status" value="1"/>
</dbReference>
<dbReference type="CDD" id="cd22611">
    <property type="entry name" value="Kunitz_eppin"/>
    <property type="match status" value="1"/>
</dbReference>
<accession>A0A671FTD2</accession>
<dbReference type="InterPro" id="IPR051388">
    <property type="entry name" value="Serpin_venom_toxin"/>
</dbReference>
<dbReference type="Pfam" id="PF00014">
    <property type="entry name" value="Kunitz_BPTI"/>
    <property type="match status" value="1"/>
</dbReference>
<name>A0A671FTD2_RHIFE</name>
<proteinExistence type="predicted"/>
<dbReference type="InParanoid" id="A0A671FTD2"/>
<dbReference type="GO" id="GO:0005615">
    <property type="term" value="C:extracellular space"/>
    <property type="evidence" value="ECO:0007669"/>
    <property type="project" value="TreeGrafter"/>
</dbReference>
<sequence length="171" mass="19056">MPPSRLLPSSRFSVLVSLAGPAPPKMGPSGLLLILVPFILLESVQKPGLVKGFINKAKCDFQERNQCTRNRHCPEKTKCCEFNCGKKCLDLKQDVCSLPKEVGPCLAYFRRWWYNKETKTCSRFIYGGCQGNSNNFQSESVCKSICSQKCKSQRSQSPRLTWATRGGLGVG</sequence>
<dbReference type="Pfam" id="PF00095">
    <property type="entry name" value="WAP"/>
    <property type="match status" value="1"/>
</dbReference>
<evidence type="ECO:0000313" key="3">
    <source>
        <dbReference type="Ensembl" id="ENSRFEP00010029021.1"/>
    </source>
</evidence>
<protein>
    <recommendedName>
        <fullName evidence="2">BPTI/Kunitz inhibitor domain-containing protein</fullName>
    </recommendedName>
</protein>
<dbReference type="GO" id="GO:0004867">
    <property type="term" value="F:serine-type endopeptidase inhibitor activity"/>
    <property type="evidence" value="ECO:0007669"/>
    <property type="project" value="UniProtKB-KW"/>
</dbReference>
<keyword evidence="1" id="KW-1015">Disulfide bond</keyword>
<dbReference type="PRINTS" id="PR00759">
    <property type="entry name" value="BASICPTASE"/>
</dbReference>
<evidence type="ECO:0000313" key="4">
    <source>
        <dbReference type="Proteomes" id="UP000472240"/>
    </source>
</evidence>
<dbReference type="SUPFAM" id="SSF57256">
    <property type="entry name" value="Elafin-like"/>
    <property type="match status" value="1"/>
</dbReference>
<dbReference type="InterPro" id="IPR020901">
    <property type="entry name" value="Prtase_inh_Kunz-CS"/>
</dbReference>
<dbReference type="InterPro" id="IPR036645">
    <property type="entry name" value="Elafin-like_sf"/>
</dbReference>
<evidence type="ECO:0000256" key="1">
    <source>
        <dbReference type="ARBA" id="ARBA00023157"/>
    </source>
</evidence>
<reference evidence="3" key="5">
    <citation type="submission" date="2025-09" db="UniProtKB">
        <authorList>
            <consortium name="Ensembl"/>
        </authorList>
    </citation>
    <scope>IDENTIFICATION</scope>
</reference>
<dbReference type="Gene3D" id="4.10.410.10">
    <property type="entry name" value="Pancreatic trypsin inhibitor Kunitz domain"/>
    <property type="match status" value="1"/>
</dbReference>
<dbReference type="SMART" id="SM00131">
    <property type="entry name" value="KU"/>
    <property type="match status" value="1"/>
</dbReference>
<dbReference type="PROSITE" id="PS50279">
    <property type="entry name" value="BPTI_KUNITZ_2"/>
    <property type="match status" value="1"/>
</dbReference>
<reference evidence="3 4" key="1">
    <citation type="journal article" date="2015" name="Annu Rev Anim Biosci">
        <title>The Genome 10K Project: a way forward.</title>
        <authorList>
            <person name="Koepfli K.P."/>
            <person name="Paten B."/>
            <person name="O'Brien S.J."/>
            <person name="Koepfli K.P."/>
            <person name="Paten B."/>
            <person name="Antunes A."/>
            <person name="Belov K."/>
            <person name="Bustamante C."/>
            <person name="Castoe T.A."/>
            <person name="Clawson H."/>
            <person name="Crawford A.J."/>
            <person name="Diekhans M."/>
            <person name="Distel D."/>
            <person name="Durbin R."/>
            <person name="Earl D."/>
            <person name="Fujita M.K."/>
            <person name="Gamble T."/>
            <person name="Georges A."/>
            <person name="Gemmell N."/>
            <person name="Gilbert M.T."/>
            <person name="Graves J.M."/>
            <person name="Green R.E."/>
            <person name="Hickey G."/>
            <person name="Jarvis E.D."/>
            <person name="Johnson W."/>
            <person name="Komissarov A."/>
            <person name="Korf I."/>
            <person name="Kuhn R."/>
            <person name="Larkin D.M."/>
            <person name="Lewin H."/>
            <person name="Lopez J.V."/>
            <person name="Ma J."/>
            <person name="Marques-Bonet T."/>
            <person name="Miller W."/>
            <person name="Murphy R."/>
            <person name="Pevzner P."/>
            <person name="Shapiro B."/>
            <person name="Steiner C."/>
            <person name="Tamazian G."/>
            <person name="Venkatesh B."/>
            <person name="Wang J."/>
            <person name="Wayne R."/>
            <person name="Wiley E."/>
            <person name="Yang H."/>
            <person name="Zhang G."/>
            <person name="Haussler D."/>
            <person name="Ryder O."/>
            <person name="O'Brien S.J."/>
        </authorList>
    </citation>
    <scope>NUCLEOTIDE SEQUENCE</scope>
</reference>
<dbReference type="InterPro" id="IPR036880">
    <property type="entry name" value="Kunitz_BPTI_sf"/>
</dbReference>
<dbReference type="InterPro" id="IPR002223">
    <property type="entry name" value="Kunitz_BPTI"/>
</dbReference>
<dbReference type="PROSITE" id="PS00280">
    <property type="entry name" value="BPTI_KUNITZ_1"/>
    <property type="match status" value="1"/>
</dbReference>
<reference evidence="3 4" key="2">
    <citation type="journal article" date="2018" name="Annu Rev Anim Biosci">
        <title>Bat Biology, Genomes, and the Bat1K Project: To Generate Chromosome-Level Genomes for All Living Bat Species.</title>
        <authorList>
            <person name="Teeling E.C."/>
            <person name="Vernes S.C."/>
            <person name="Davalos L.M."/>
            <person name="Ray D.A."/>
            <person name="Gilbert M.T.P."/>
            <person name="Myers E."/>
        </authorList>
    </citation>
    <scope>NUCLEOTIDE SEQUENCE</scope>
</reference>
<dbReference type="Gene3D" id="4.10.75.10">
    <property type="entry name" value="Elafin-like"/>
    <property type="match status" value="1"/>
</dbReference>